<keyword evidence="4" id="KW-0997">Cell inner membrane</keyword>
<dbReference type="Pfam" id="PF00528">
    <property type="entry name" value="BPD_transp_1"/>
    <property type="match status" value="1"/>
</dbReference>
<dbReference type="SUPFAM" id="SSF161098">
    <property type="entry name" value="MetI-like"/>
    <property type="match status" value="1"/>
</dbReference>
<keyword evidence="2 8" id="KW-0813">Transport</keyword>
<keyword evidence="6 8" id="KW-1133">Transmembrane helix</keyword>
<dbReference type="RefSeq" id="WP_239022209.1">
    <property type="nucleotide sequence ID" value="NZ_CP034929.1"/>
</dbReference>
<keyword evidence="5 8" id="KW-0812">Transmembrane</keyword>
<name>A0ABW1QUW4_9ACTN</name>
<dbReference type="CDD" id="cd06261">
    <property type="entry name" value="TM_PBP2"/>
    <property type="match status" value="1"/>
</dbReference>
<evidence type="ECO:0000256" key="2">
    <source>
        <dbReference type="ARBA" id="ARBA00022448"/>
    </source>
</evidence>
<evidence type="ECO:0000256" key="3">
    <source>
        <dbReference type="ARBA" id="ARBA00022475"/>
    </source>
</evidence>
<comment type="caution">
    <text evidence="10">The sequence shown here is derived from an EMBL/GenBank/DDBJ whole genome shotgun (WGS) entry which is preliminary data.</text>
</comment>
<accession>A0ABW1QUW4</accession>
<feature type="transmembrane region" description="Helical" evidence="8">
    <location>
        <begin position="233"/>
        <end position="257"/>
    </location>
</feature>
<dbReference type="EMBL" id="JBHSQI010000002">
    <property type="protein sequence ID" value="MFC6152657.1"/>
    <property type="molecule type" value="Genomic_DNA"/>
</dbReference>
<dbReference type="Proteomes" id="UP001596098">
    <property type="component" value="Unassembled WGS sequence"/>
</dbReference>
<dbReference type="PANTHER" id="PTHR43357:SF4">
    <property type="entry name" value="INNER MEMBRANE ABC TRANSPORTER PERMEASE PROTEIN YDCV"/>
    <property type="match status" value="1"/>
</dbReference>
<evidence type="ECO:0000256" key="7">
    <source>
        <dbReference type="ARBA" id="ARBA00023136"/>
    </source>
</evidence>
<proteinExistence type="inferred from homology"/>
<comment type="similarity">
    <text evidence="8">Belongs to the binding-protein-dependent transport system permease family.</text>
</comment>
<dbReference type="InterPro" id="IPR000515">
    <property type="entry name" value="MetI-like"/>
</dbReference>
<reference evidence="11" key="1">
    <citation type="journal article" date="2019" name="Int. J. Syst. Evol. Microbiol.">
        <title>The Global Catalogue of Microorganisms (GCM) 10K type strain sequencing project: providing services to taxonomists for standard genome sequencing and annotation.</title>
        <authorList>
            <consortium name="The Broad Institute Genomics Platform"/>
            <consortium name="The Broad Institute Genome Sequencing Center for Infectious Disease"/>
            <person name="Wu L."/>
            <person name="Ma J."/>
        </authorList>
    </citation>
    <scope>NUCLEOTIDE SEQUENCE [LARGE SCALE GENOMIC DNA]</scope>
    <source>
        <strain evidence="11">DFY28</strain>
    </source>
</reference>
<organism evidence="10 11">
    <name type="scientific">Nocardioides yefusunii</name>
    <dbReference type="NCBI Taxonomy" id="2500546"/>
    <lineage>
        <taxon>Bacteria</taxon>
        <taxon>Bacillati</taxon>
        <taxon>Actinomycetota</taxon>
        <taxon>Actinomycetes</taxon>
        <taxon>Propionibacteriales</taxon>
        <taxon>Nocardioidaceae</taxon>
        <taxon>Nocardioides</taxon>
    </lineage>
</organism>
<sequence>MNRRNVDGTRTSFGVRLARGLVLLAALLFFATPLVALLDFSTAERDGSRSWEAWTSLLDDPLMVDAIVTSLTLAGLTVVLMLVLLVPTMVWVRLRLPKATRFVEFMCLLPLTIPALVLVVGVTNVFTWLTYFFGDTPLVLTFAYVVLVLPYAYRAVDASLSGLDTTTLSEAARSLGAGWWTVILRVVVPNIWPGVFGAAFISIALVLGEYTFASLLNYETLPVAIVLTSKSDASLSMAASLASILFAAVLLVLLSLFDRGRRTQGGSR</sequence>
<evidence type="ECO:0000256" key="6">
    <source>
        <dbReference type="ARBA" id="ARBA00022989"/>
    </source>
</evidence>
<feature type="transmembrane region" description="Helical" evidence="8">
    <location>
        <begin position="191"/>
        <end position="213"/>
    </location>
</feature>
<evidence type="ECO:0000256" key="8">
    <source>
        <dbReference type="RuleBase" id="RU363032"/>
    </source>
</evidence>
<evidence type="ECO:0000313" key="11">
    <source>
        <dbReference type="Proteomes" id="UP001596098"/>
    </source>
</evidence>
<dbReference type="Gene3D" id="1.10.3720.10">
    <property type="entry name" value="MetI-like"/>
    <property type="match status" value="1"/>
</dbReference>
<dbReference type="PROSITE" id="PS50928">
    <property type="entry name" value="ABC_TM1"/>
    <property type="match status" value="1"/>
</dbReference>
<keyword evidence="7 8" id="KW-0472">Membrane</keyword>
<feature type="domain" description="ABC transmembrane type-1" evidence="9">
    <location>
        <begin position="67"/>
        <end position="254"/>
    </location>
</feature>
<comment type="subcellular location">
    <subcellularLocation>
        <location evidence="1">Cell inner membrane</location>
        <topology evidence="1">Multi-pass membrane protein</topology>
    </subcellularLocation>
    <subcellularLocation>
        <location evidence="8">Cell membrane</location>
        <topology evidence="8">Multi-pass membrane protein</topology>
    </subcellularLocation>
</comment>
<keyword evidence="3" id="KW-1003">Cell membrane</keyword>
<feature type="transmembrane region" description="Helical" evidence="8">
    <location>
        <begin position="67"/>
        <end position="90"/>
    </location>
</feature>
<feature type="transmembrane region" description="Helical" evidence="8">
    <location>
        <begin position="128"/>
        <end position="153"/>
    </location>
</feature>
<gene>
    <name evidence="10" type="ORF">ACFPWU_03125</name>
</gene>
<evidence type="ECO:0000256" key="1">
    <source>
        <dbReference type="ARBA" id="ARBA00004429"/>
    </source>
</evidence>
<evidence type="ECO:0000256" key="4">
    <source>
        <dbReference type="ARBA" id="ARBA00022519"/>
    </source>
</evidence>
<evidence type="ECO:0000256" key="5">
    <source>
        <dbReference type="ARBA" id="ARBA00022692"/>
    </source>
</evidence>
<keyword evidence="11" id="KW-1185">Reference proteome</keyword>
<evidence type="ECO:0000259" key="9">
    <source>
        <dbReference type="PROSITE" id="PS50928"/>
    </source>
</evidence>
<evidence type="ECO:0000313" key="10">
    <source>
        <dbReference type="EMBL" id="MFC6152657.1"/>
    </source>
</evidence>
<protein>
    <submittedName>
        <fullName evidence="10">ABC transporter permease</fullName>
    </submittedName>
</protein>
<dbReference type="PANTHER" id="PTHR43357">
    <property type="entry name" value="INNER MEMBRANE ABC TRANSPORTER PERMEASE PROTEIN YDCV"/>
    <property type="match status" value="1"/>
</dbReference>
<feature type="transmembrane region" description="Helical" evidence="8">
    <location>
        <begin position="102"/>
        <end position="122"/>
    </location>
</feature>
<dbReference type="InterPro" id="IPR035906">
    <property type="entry name" value="MetI-like_sf"/>
</dbReference>